<proteinExistence type="predicted"/>
<sequence length="245" mass="27806">MPIYNMPFPTLLIDPAFEVLEMSNSARQLFGDIHYFSDILDEGSFTKQQRLLSISPGATIEMALDTLDEKHVLFAIGIVWEKEKGFLQCFEIGPKMERILHQVLEHQDRLASIDFELLAQKELAETQLTKIKELSAPVILLTKNVAFVPLFGVIDHDMIHQTKSRLSQELYDQQVVSIIFDFNGVHEITESGVRELLDVIEIVRVMGLVPYITGIKPQHAKLLANRDLDLGTVIPSLQEALRILM</sequence>
<organism evidence="2 3">
    <name type="scientific">Paenisporosarcina cavernae</name>
    <dbReference type="NCBI Taxonomy" id="2320858"/>
    <lineage>
        <taxon>Bacteria</taxon>
        <taxon>Bacillati</taxon>
        <taxon>Bacillota</taxon>
        <taxon>Bacilli</taxon>
        <taxon>Bacillales</taxon>
        <taxon>Caryophanaceae</taxon>
        <taxon>Paenisporosarcina</taxon>
    </lineage>
</organism>
<dbReference type="PROSITE" id="PS50801">
    <property type="entry name" value="STAS"/>
    <property type="match status" value="1"/>
</dbReference>
<dbReference type="KEGG" id="paek:D3873_12825"/>
<dbReference type="CDD" id="cd07041">
    <property type="entry name" value="STAS_RsbR_RsbS_like"/>
    <property type="match status" value="1"/>
</dbReference>
<dbReference type="AlphaFoldDB" id="A0A385YZ80"/>
<dbReference type="Gene3D" id="3.30.750.24">
    <property type="entry name" value="STAS domain"/>
    <property type="match status" value="1"/>
</dbReference>
<dbReference type="RefSeq" id="WP_119884375.1">
    <property type="nucleotide sequence ID" value="NZ_CP032418.1"/>
</dbReference>
<dbReference type="Proteomes" id="UP000265725">
    <property type="component" value="Chromosome"/>
</dbReference>
<accession>A0A385YZ80</accession>
<dbReference type="OrthoDB" id="2624594at2"/>
<feature type="domain" description="STAS" evidence="1">
    <location>
        <begin position="135"/>
        <end position="245"/>
    </location>
</feature>
<name>A0A385YZ80_9BACL</name>
<dbReference type="InterPro" id="IPR002645">
    <property type="entry name" value="STAS_dom"/>
</dbReference>
<keyword evidence="3" id="KW-1185">Reference proteome</keyword>
<evidence type="ECO:0000313" key="2">
    <source>
        <dbReference type="EMBL" id="AYC30662.1"/>
    </source>
</evidence>
<reference evidence="3" key="1">
    <citation type="submission" date="2018-09" db="EMBL/GenBank/DDBJ databases">
        <authorList>
            <person name="Zhu H."/>
        </authorList>
    </citation>
    <scope>NUCLEOTIDE SEQUENCE [LARGE SCALE GENOMIC DNA]</scope>
    <source>
        <strain evidence="3">K2R23-3</strain>
    </source>
</reference>
<dbReference type="EMBL" id="CP032418">
    <property type="protein sequence ID" value="AYC30662.1"/>
    <property type="molecule type" value="Genomic_DNA"/>
</dbReference>
<dbReference type="SUPFAM" id="SSF52091">
    <property type="entry name" value="SpoIIaa-like"/>
    <property type="match status" value="1"/>
</dbReference>
<protein>
    <submittedName>
        <fullName evidence="2">STAS domain-containing protein</fullName>
    </submittedName>
</protein>
<dbReference type="InterPro" id="IPR051932">
    <property type="entry name" value="Bact_StressResp_Reg"/>
</dbReference>
<dbReference type="PANTHER" id="PTHR33745">
    <property type="entry name" value="RSBT ANTAGONIST PROTEIN RSBS-RELATED"/>
    <property type="match status" value="1"/>
</dbReference>
<gene>
    <name evidence="2" type="ORF">D3873_12825</name>
</gene>
<dbReference type="InterPro" id="IPR036513">
    <property type="entry name" value="STAS_dom_sf"/>
</dbReference>
<evidence type="ECO:0000313" key="3">
    <source>
        <dbReference type="Proteomes" id="UP000265725"/>
    </source>
</evidence>
<evidence type="ECO:0000259" key="1">
    <source>
        <dbReference type="PROSITE" id="PS50801"/>
    </source>
</evidence>
<dbReference type="Pfam" id="PF01740">
    <property type="entry name" value="STAS"/>
    <property type="match status" value="1"/>
</dbReference>